<comment type="subcellular location">
    <subcellularLocation>
        <location evidence="1">Membrane</location>
        <topology evidence="1">Multi-pass membrane protein</topology>
    </subcellularLocation>
</comment>
<reference evidence="9" key="1">
    <citation type="submission" date="2019-10" db="EMBL/GenBank/DDBJ databases">
        <title>Streptomyces sp. nov., a novel actinobacterium isolated from alkaline environment.</title>
        <authorList>
            <person name="Golinska P."/>
        </authorList>
    </citation>
    <scope>NUCLEOTIDE SEQUENCE [LARGE SCALE GENOMIC DNA]</scope>
    <source>
        <strain evidence="9">DSM 42108</strain>
    </source>
</reference>
<feature type="transmembrane region" description="Helical" evidence="6">
    <location>
        <begin position="263"/>
        <end position="282"/>
    </location>
</feature>
<evidence type="ECO:0000256" key="4">
    <source>
        <dbReference type="ARBA" id="ARBA00023136"/>
    </source>
</evidence>
<feature type="transmembrane region" description="Helical" evidence="6">
    <location>
        <begin position="231"/>
        <end position="251"/>
    </location>
</feature>
<protein>
    <submittedName>
        <fullName evidence="8">YIP1 family protein</fullName>
    </submittedName>
</protein>
<evidence type="ECO:0000313" key="8">
    <source>
        <dbReference type="EMBL" id="MBB0228434.1"/>
    </source>
</evidence>
<keyword evidence="9" id="KW-1185">Reference proteome</keyword>
<feature type="region of interest" description="Disordered" evidence="5">
    <location>
        <begin position="1"/>
        <end position="106"/>
    </location>
</feature>
<evidence type="ECO:0000256" key="6">
    <source>
        <dbReference type="SAM" id="Phobius"/>
    </source>
</evidence>
<evidence type="ECO:0000313" key="9">
    <source>
        <dbReference type="Proteomes" id="UP000530234"/>
    </source>
</evidence>
<proteinExistence type="predicted"/>
<dbReference type="Pfam" id="PF04893">
    <property type="entry name" value="Yip1"/>
    <property type="match status" value="1"/>
</dbReference>
<evidence type="ECO:0000256" key="2">
    <source>
        <dbReference type="ARBA" id="ARBA00022692"/>
    </source>
</evidence>
<feature type="compositionally biased region" description="Gly residues" evidence="5">
    <location>
        <begin position="47"/>
        <end position="57"/>
    </location>
</feature>
<dbReference type="InterPro" id="IPR006977">
    <property type="entry name" value="Yip1_dom"/>
</dbReference>
<dbReference type="AlphaFoldDB" id="A0A7W3SZY1"/>
<comment type="caution">
    <text evidence="8">The sequence shown here is derived from an EMBL/GenBank/DDBJ whole genome shotgun (WGS) entry which is preliminary data.</text>
</comment>
<evidence type="ECO:0000256" key="1">
    <source>
        <dbReference type="ARBA" id="ARBA00004141"/>
    </source>
</evidence>
<dbReference type="GO" id="GO:0016020">
    <property type="term" value="C:membrane"/>
    <property type="evidence" value="ECO:0007669"/>
    <property type="project" value="UniProtKB-SubCell"/>
</dbReference>
<feature type="compositionally biased region" description="Basic and acidic residues" evidence="5">
    <location>
        <begin position="85"/>
        <end position="99"/>
    </location>
</feature>
<feature type="domain" description="Yip1" evidence="7">
    <location>
        <begin position="115"/>
        <end position="277"/>
    </location>
</feature>
<accession>A0A7W3SZY1</accession>
<organism evidence="8 9">
    <name type="scientific">Streptomyces calidiresistens</name>
    <dbReference type="NCBI Taxonomy" id="1485586"/>
    <lineage>
        <taxon>Bacteria</taxon>
        <taxon>Bacillati</taxon>
        <taxon>Actinomycetota</taxon>
        <taxon>Actinomycetes</taxon>
        <taxon>Kitasatosporales</taxon>
        <taxon>Streptomycetaceae</taxon>
        <taxon>Streptomyces</taxon>
    </lineage>
</organism>
<feature type="transmembrane region" description="Helical" evidence="6">
    <location>
        <begin position="132"/>
        <end position="151"/>
    </location>
</feature>
<sequence>MSAGHHGAGTPEGDDPFGYLYRPENGDPGAAPAPPSGYDRVRPVGERGYGGRGGGYGYPPQHGGGHGDDRYSGHGYDGPGYGGHGHREPDPAPYEDHGPAEPGPPPLGWKELLRGLVLRPDPTFWHMRDHAVWGPALIVTFLYGLVAVFGLDSARDSILATTLSSLIPYLLVTGVAMVIGALLLSTVTHSLARQLGGNGHWAPTAGLAMLIMTMTDVPRLALAVFLGGADIIVQIVGWLTWLYAGFLLTLMVSRSHELPWPRALGASAIQLIALLMLVKLGTL</sequence>
<dbReference type="EMBL" id="VKHS01000027">
    <property type="protein sequence ID" value="MBB0228434.1"/>
    <property type="molecule type" value="Genomic_DNA"/>
</dbReference>
<dbReference type="RefSeq" id="WP_182660115.1">
    <property type="nucleotide sequence ID" value="NZ_VKHS01000027.1"/>
</dbReference>
<keyword evidence="2 6" id="KW-0812">Transmembrane</keyword>
<dbReference type="Proteomes" id="UP000530234">
    <property type="component" value="Unassembled WGS sequence"/>
</dbReference>
<name>A0A7W3SZY1_9ACTN</name>
<feature type="transmembrane region" description="Helical" evidence="6">
    <location>
        <begin position="166"/>
        <end position="184"/>
    </location>
</feature>
<keyword evidence="3 6" id="KW-1133">Transmembrane helix</keyword>
<keyword evidence="4 6" id="KW-0472">Membrane</keyword>
<gene>
    <name evidence="8" type="ORF">FOE67_02625</name>
</gene>
<evidence type="ECO:0000256" key="3">
    <source>
        <dbReference type="ARBA" id="ARBA00022989"/>
    </source>
</evidence>
<evidence type="ECO:0000259" key="7">
    <source>
        <dbReference type="Pfam" id="PF04893"/>
    </source>
</evidence>
<evidence type="ECO:0000256" key="5">
    <source>
        <dbReference type="SAM" id="MobiDB-lite"/>
    </source>
</evidence>